<sequence>MNGAPRPSRTSVTKQKLFDATLRLVATRGLAGLTVDDIAAEAGVAKGTVYYNFGSKDALIEALFRYGVSLLAQQIRPRETVDPRQAVEQLVDGMLVFLGEYPSFAQLLVSEMWRTPGQWHQTLSVLREDITSIFREQVALAADAGLLPDGVDVPTASAGLFGTVLVVTLDWQVFHPERSRAEVRESVLALVRGLIHR</sequence>
<dbReference type="InterPro" id="IPR050109">
    <property type="entry name" value="HTH-type_TetR-like_transc_reg"/>
</dbReference>
<feature type="domain" description="HTH tetR-type" evidence="5">
    <location>
        <begin position="11"/>
        <end position="71"/>
    </location>
</feature>
<evidence type="ECO:0000256" key="1">
    <source>
        <dbReference type="ARBA" id="ARBA00023015"/>
    </source>
</evidence>
<name>A0A4Q7KJ03_9PSEU</name>
<gene>
    <name evidence="6" type="ORF">EV193_108278</name>
</gene>
<proteinExistence type="predicted"/>
<dbReference type="RefSeq" id="WP_242613601.1">
    <property type="nucleotide sequence ID" value="NZ_SGWQ01000008.1"/>
</dbReference>
<evidence type="ECO:0000313" key="6">
    <source>
        <dbReference type="EMBL" id="RZS34928.1"/>
    </source>
</evidence>
<dbReference type="InterPro" id="IPR009057">
    <property type="entry name" value="Homeodomain-like_sf"/>
</dbReference>
<evidence type="ECO:0000259" key="5">
    <source>
        <dbReference type="PROSITE" id="PS50977"/>
    </source>
</evidence>
<dbReference type="SUPFAM" id="SSF46689">
    <property type="entry name" value="Homeodomain-like"/>
    <property type="match status" value="1"/>
</dbReference>
<evidence type="ECO:0000256" key="2">
    <source>
        <dbReference type="ARBA" id="ARBA00023125"/>
    </source>
</evidence>
<dbReference type="Gene3D" id="1.10.10.60">
    <property type="entry name" value="Homeodomain-like"/>
    <property type="match status" value="1"/>
</dbReference>
<keyword evidence="3" id="KW-0804">Transcription</keyword>
<dbReference type="PRINTS" id="PR00455">
    <property type="entry name" value="HTHTETR"/>
</dbReference>
<dbReference type="PANTHER" id="PTHR30055:SF234">
    <property type="entry name" value="HTH-TYPE TRANSCRIPTIONAL REGULATOR BETI"/>
    <property type="match status" value="1"/>
</dbReference>
<protein>
    <submittedName>
        <fullName evidence="6">TetR family transcriptional regulator</fullName>
    </submittedName>
</protein>
<accession>A0A4Q7KJ03</accession>
<evidence type="ECO:0000313" key="7">
    <source>
        <dbReference type="Proteomes" id="UP000294257"/>
    </source>
</evidence>
<dbReference type="SUPFAM" id="SSF48498">
    <property type="entry name" value="Tetracyclin repressor-like, C-terminal domain"/>
    <property type="match status" value="1"/>
</dbReference>
<reference evidence="6 7" key="1">
    <citation type="submission" date="2019-02" db="EMBL/GenBank/DDBJ databases">
        <title>Genomic Encyclopedia of Type Strains, Phase IV (KMG-IV): sequencing the most valuable type-strain genomes for metagenomic binning, comparative biology and taxonomic classification.</title>
        <authorList>
            <person name="Goeker M."/>
        </authorList>
    </citation>
    <scope>NUCLEOTIDE SEQUENCE [LARGE SCALE GENOMIC DNA]</scope>
    <source>
        <strain evidence="6 7">DSM 101727</strain>
    </source>
</reference>
<dbReference type="PROSITE" id="PS50977">
    <property type="entry name" value="HTH_TETR_2"/>
    <property type="match status" value="1"/>
</dbReference>
<dbReference type="Proteomes" id="UP000294257">
    <property type="component" value="Unassembled WGS sequence"/>
</dbReference>
<keyword evidence="1" id="KW-0805">Transcription regulation</keyword>
<comment type="caution">
    <text evidence="6">The sequence shown here is derived from an EMBL/GenBank/DDBJ whole genome shotgun (WGS) entry which is preliminary data.</text>
</comment>
<dbReference type="PANTHER" id="PTHR30055">
    <property type="entry name" value="HTH-TYPE TRANSCRIPTIONAL REGULATOR RUTR"/>
    <property type="match status" value="1"/>
</dbReference>
<evidence type="ECO:0000256" key="3">
    <source>
        <dbReference type="ARBA" id="ARBA00023163"/>
    </source>
</evidence>
<organism evidence="6 7">
    <name type="scientific">Herbihabitans rhizosphaerae</name>
    <dbReference type="NCBI Taxonomy" id="1872711"/>
    <lineage>
        <taxon>Bacteria</taxon>
        <taxon>Bacillati</taxon>
        <taxon>Actinomycetota</taxon>
        <taxon>Actinomycetes</taxon>
        <taxon>Pseudonocardiales</taxon>
        <taxon>Pseudonocardiaceae</taxon>
        <taxon>Herbihabitans</taxon>
    </lineage>
</organism>
<dbReference type="AlphaFoldDB" id="A0A4Q7KJ03"/>
<feature type="DNA-binding region" description="H-T-H motif" evidence="4">
    <location>
        <begin position="34"/>
        <end position="53"/>
    </location>
</feature>
<dbReference type="InterPro" id="IPR001647">
    <property type="entry name" value="HTH_TetR"/>
</dbReference>
<dbReference type="GO" id="GO:0003700">
    <property type="term" value="F:DNA-binding transcription factor activity"/>
    <property type="evidence" value="ECO:0007669"/>
    <property type="project" value="TreeGrafter"/>
</dbReference>
<dbReference type="InterPro" id="IPR036271">
    <property type="entry name" value="Tet_transcr_reg_TetR-rel_C_sf"/>
</dbReference>
<dbReference type="GO" id="GO:0000976">
    <property type="term" value="F:transcription cis-regulatory region binding"/>
    <property type="evidence" value="ECO:0007669"/>
    <property type="project" value="TreeGrafter"/>
</dbReference>
<keyword evidence="2 4" id="KW-0238">DNA-binding</keyword>
<dbReference type="Pfam" id="PF00440">
    <property type="entry name" value="TetR_N"/>
    <property type="match status" value="1"/>
</dbReference>
<evidence type="ECO:0000256" key="4">
    <source>
        <dbReference type="PROSITE-ProRule" id="PRU00335"/>
    </source>
</evidence>
<dbReference type="EMBL" id="SGWQ01000008">
    <property type="protein sequence ID" value="RZS34928.1"/>
    <property type="molecule type" value="Genomic_DNA"/>
</dbReference>
<keyword evidence="7" id="KW-1185">Reference proteome</keyword>
<dbReference type="Gene3D" id="1.10.357.10">
    <property type="entry name" value="Tetracycline Repressor, domain 2"/>
    <property type="match status" value="1"/>
</dbReference>